<dbReference type="Gene3D" id="4.10.1080.10">
    <property type="entry name" value="TSP type-3 repeat"/>
    <property type="match status" value="1"/>
</dbReference>
<dbReference type="RefSeq" id="WP_270045152.1">
    <property type="nucleotide sequence ID" value="NZ_JAPDOD010000054.1"/>
</dbReference>
<keyword evidence="8" id="KW-1185">Reference proteome</keyword>
<feature type="compositionally biased region" description="Basic and acidic residues" evidence="5">
    <location>
        <begin position="87"/>
        <end position="100"/>
    </location>
</feature>
<dbReference type="EMBL" id="JAPDOD010000054">
    <property type="protein sequence ID" value="MDA0165889.1"/>
    <property type="molecule type" value="Genomic_DNA"/>
</dbReference>
<keyword evidence="4" id="KW-0106">Calcium</keyword>
<comment type="caution">
    <text evidence="7">The sequence shown here is derived from an EMBL/GenBank/DDBJ whole genome shotgun (WGS) entry which is preliminary data.</text>
</comment>
<organism evidence="7 8">
    <name type="scientific">Solirubrobacter ginsenosidimutans</name>
    <dbReference type="NCBI Taxonomy" id="490573"/>
    <lineage>
        <taxon>Bacteria</taxon>
        <taxon>Bacillati</taxon>
        <taxon>Actinomycetota</taxon>
        <taxon>Thermoleophilia</taxon>
        <taxon>Solirubrobacterales</taxon>
        <taxon>Solirubrobacteraceae</taxon>
        <taxon>Solirubrobacter</taxon>
    </lineage>
</organism>
<accession>A0A9X3MZY3</accession>
<feature type="compositionally biased region" description="Acidic residues" evidence="5">
    <location>
        <begin position="134"/>
        <end position="144"/>
    </location>
</feature>
<comment type="subcellular location">
    <subcellularLocation>
        <location evidence="1">Secreted</location>
    </subcellularLocation>
</comment>
<name>A0A9X3MZY3_9ACTN</name>
<dbReference type="AlphaFoldDB" id="A0A9X3MZY3"/>
<sequence length="435" mass="46708">MLRGQRGQTAAEYMGILLLVAAMIAAIFTLDLPGKLRHEVDAAVCQIIGGDCDSSPKAAAKTPGDADGDGMSDADERRLGTDPASTDSDRDGIPDGREIELGTDPANADSDGDGVPDRREANSGGKLDPTSADSDGDGLSDGEELALGTNPASKDSDGFDTIGDGLTDAQEVALGTDPNHFDSDGDGNPDGYEVERGDDPTKDGRPLYSKAFDAFVLDDPVSLLLPTGPVAKALGKGFERFAVAMKGAYKALREAKTLEEAAKARRQILAVWRDRFKKEGSPAPAATPPPSSVDPERQKLLQRLHDDLRRRVLSTDPDKGGTITANSIREADDAIALEKAGRVPTMRRANPRSDNERGADFVDAKGQKYDHKVATSEFKPFDAKTFTREVERDDIRNGEKIILNRDGLDDAGLRSLLQEIDARGLRDQFIFYPDL</sequence>
<keyword evidence="6" id="KW-0472">Membrane</keyword>
<gene>
    <name evidence="7" type="ORF">OM076_36830</name>
</gene>
<evidence type="ECO:0000256" key="5">
    <source>
        <dbReference type="SAM" id="MobiDB-lite"/>
    </source>
</evidence>
<dbReference type="InterPro" id="IPR059100">
    <property type="entry name" value="TSP3_bac"/>
</dbReference>
<keyword evidence="3" id="KW-0732">Signal</keyword>
<proteinExistence type="predicted"/>
<feature type="transmembrane region" description="Helical" evidence="6">
    <location>
        <begin position="12"/>
        <end position="30"/>
    </location>
</feature>
<evidence type="ECO:0000256" key="2">
    <source>
        <dbReference type="ARBA" id="ARBA00022525"/>
    </source>
</evidence>
<dbReference type="GO" id="GO:0005509">
    <property type="term" value="F:calcium ion binding"/>
    <property type="evidence" value="ECO:0007669"/>
    <property type="project" value="InterPro"/>
</dbReference>
<dbReference type="InterPro" id="IPR053180">
    <property type="entry name" value="Ca-binding_acidic-repeat"/>
</dbReference>
<evidence type="ECO:0000256" key="6">
    <source>
        <dbReference type="SAM" id="Phobius"/>
    </source>
</evidence>
<feature type="region of interest" description="Disordered" evidence="5">
    <location>
        <begin position="52"/>
        <end position="204"/>
    </location>
</feature>
<keyword evidence="6" id="KW-1133">Transmembrane helix</keyword>
<dbReference type="Pfam" id="PF18884">
    <property type="entry name" value="TSP3_bac"/>
    <property type="match status" value="5"/>
</dbReference>
<keyword evidence="2" id="KW-0964">Secreted</keyword>
<evidence type="ECO:0000256" key="4">
    <source>
        <dbReference type="ARBA" id="ARBA00022837"/>
    </source>
</evidence>
<feature type="compositionally biased region" description="Basic and acidic residues" evidence="5">
    <location>
        <begin position="193"/>
        <end position="204"/>
    </location>
</feature>
<dbReference type="PANTHER" id="PTHR37467">
    <property type="entry name" value="EXPORTED CALCIUM-BINDING GLYCOPROTEIN-RELATED"/>
    <property type="match status" value="1"/>
</dbReference>
<dbReference type="InterPro" id="IPR028974">
    <property type="entry name" value="TSP_type-3_rpt"/>
</dbReference>
<evidence type="ECO:0000256" key="3">
    <source>
        <dbReference type="ARBA" id="ARBA00022729"/>
    </source>
</evidence>
<dbReference type="Proteomes" id="UP001149140">
    <property type="component" value="Unassembled WGS sequence"/>
</dbReference>
<keyword evidence="6" id="KW-0812">Transmembrane</keyword>
<evidence type="ECO:0000256" key="1">
    <source>
        <dbReference type="ARBA" id="ARBA00004613"/>
    </source>
</evidence>
<evidence type="ECO:0000313" key="8">
    <source>
        <dbReference type="Proteomes" id="UP001149140"/>
    </source>
</evidence>
<dbReference type="PANTHER" id="PTHR37467:SF1">
    <property type="entry name" value="EXPORTED CALCIUM-BINDING GLYCOPROTEIN"/>
    <property type="match status" value="1"/>
</dbReference>
<reference evidence="7" key="1">
    <citation type="submission" date="2022-10" db="EMBL/GenBank/DDBJ databases">
        <title>The WGS of Solirubrobacter ginsenosidimutans DSM 21036.</title>
        <authorList>
            <person name="Jiang Z."/>
        </authorList>
    </citation>
    <scope>NUCLEOTIDE SEQUENCE</scope>
    <source>
        <strain evidence="7">DSM 21036</strain>
    </source>
</reference>
<dbReference type="SUPFAM" id="SSF103647">
    <property type="entry name" value="TSP type-3 repeat"/>
    <property type="match status" value="1"/>
</dbReference>
<evidence type="ECO:0000313" key="7">
    <source>
        <dbReference type="EMBL" id="MDA0165889.1"/>
    </source>
</evidence>
<protein>
    <submittedName>
        <fullName evidence="7">Uncharacterized protein</fullName>
    </submittedName>
</protein>